<reference evidence="11" key="1">
    <citation type="journal article" date="2015" name="Nature">
        <title>Complex archaea that bridge the gap between prokaryotes and eukaryotes.</title>
        <authorList>
            <person name="Spang A."/>
            <person name="Saw J.H."/>
            <person name="Jorgensen S.L."/>
            <person name="Zaremba-Niedzwiedzka K."/>
            <person name="Martijn J."/>
            <person name="Lind A.E."/>
            <person name="van Eijk R."/>
            <person name="Schleper C."/>
            <person name="Guy L."/>
            <person name="Ettema T.J."/>
        </authorList>
    </citation>
    <scope>NUCLEOTIDE SEQUENCE</scope>
</reference>
<dbReference type="GO" id="GO:0009244">
    <property type="term" value="P:lipopolysaccharide core region biosynthetic process"/>
    <property type="evidence" value="ECO:0007669"/>
    <property type="project" value="TreeGrafter"/>
</dbReference>
<comment type="subcellular location">
    <subcellularLocation>
        <location evidence="1">Cell inner membrane</location>
        <topology evidence="1">Multi-pass membrane protein</topology>
    </subcellularLocation>
</comment>
<accession>A0A0F9PHB3</accession>
<dbReference type="CDD" id="cd16017">
    <property type="entry name" value="LptA"/>
    <property type="match status" value="1"/>
</dbReference>
<dbReference type="InterPro" id="IPR012549">
    <property type="entry name" value="EptA-like_N"/>
</dbReference>
<dbReference type="InterPro" id="IPR017850">
    <property type="entry name" value="Alkaline_phosphatase_core_sf"/>
</dbReference>
<keyword evidence="2" id="KW-1003">Cell membrane</keyword>
<keyword evidence="7 8" id="KW-0472">Membrane</keyword>
<dbReference type="GO" id="GO:0016776">
    <property type="term" value="F:phosphotransferase activity, phosphate group as acceptor"/>
    <property type="evidence" value="ECO:0007669"/>
    <property type="project" value="TreeGrafter"/>
</dbReference>
<keyword evidence="4" id="KW-0808">Transferase</keyword>
<dbReference type="AlphaFoldDB" id="A0A0F9PHB3"/>
<dbReference type="SUPFAM" id="SSF53649">
    <property type="entry name" value="Alkaline phosphatase-like"/>
    <property type="match status" value="1"/>
</dbReference>
<keyword evidence="3" id="KW-0997">Cell inner membrane</keyword>
<evidence type="ECO:0000256" key="6">
    <source>
        <dbReference type="ARBA" id="ARBA00022989"/>
    </source>
</evidence>
<evidence type="ECO:0000256" key="7">
    <source>
        <dbReference type="ARBA" id="ARBA00023136"/>
    </source>
</evidence>
<comment type="caution">
    <text evidence="11">The sequence shown here is derived from an EMBL/GenBank/DDBJ whole genome shotgun (WGS) entry which is preliminary data.</text>
</comment>
<keyword evidence="5 8" id="KW-0812">Transmembrane</keyword>
<evidence type="ECO:0000256" key="1">
    <source>
        <dbReference type="ARBA" id="ARBA00004429"/>
    </source>
</evidence>
<dbReference type="NCBIfam" id="NF028537">
    <property type="entry name" value="P_eth_NH2_trans"/>
    <property type="match status" value="1"/>
</dbReference>
<protein>
    <recommendedName>
        <fullName evidence="12">Sulfatase N-terminal domain-containing protein</fullName>
    </recommendedName>
</protein>
<evidence type="ECO:0000256" key="8">
    <source>
        <dbReference type="SAM" id="Phobius"/>
    </source>
</evidence>
<feature type="transmembrane region" description="Helical" evidence="8">
    <location>
        <begin position="7"/>
        <end position="30"/>
    </location>
</feature>
<evidence type="ECO:0000256" key="4">
    <source>
        <dbReference type="ARBA" id="ARBA00022679"/>
    </source>
</evidence>
<evidence type="ECO:0000256" key="5">
    <source>
        <dbReference type="ARBA" id="ARBA00022692"/>
    </source>
</evidence>
<keyword evidence="6 8" id="KW-1133">Transmembrane helix</keyword>
<feature type="domain" description="Phosphoethanolamine transferase N-terminal" evidence="10">
    <location>
        <begin position="52"/>
        <end position="202"/>
    </location>
</feature>
<dbReference type="Pfam" id="PF00884">
    <property type="entry name" value="Sulfatase"/>
    <property type="match status" value="1"/>
</dbReference>
<name>A0A0F9PHB3_9ZZZZ</name>
<sequence length="540" mass="60432">MQRTIPTYLLVLLFSILLMLTYNNGLWTGIVDANQLITKHNLLFLSSCAFFLTALFNILFSLVSFRFVLKPVLIFIVIASAAASFFIDSYGVHIDSSMMQNVLETDSSEAHELFNSDFIIHMLLWGLIPAFLIAKVRLAHISWSKQLMQSAFSITMSILVIGLVAAFFYQDYASTFRNHRDLRYLINPTSYIYAVTKIAREQFAEADKPIIPISQNAALGTLASDKSKRSVTVMVVGETARAESFHLNGYSRETTPELEKTNSLYFSDVSSCGTATAASVPCMFSKYARDDYDNEKGHGYESVLDAISKAGVEVSWIDNNSGCKGTCDRVEHSKVSAERRPDLCVDDECYDELLLENLKQKIASSDGNQLIVLHQKGSHGPAYFKRVPTAFEKFTPVCETAELQKCSQEEITNAYDNTILYTDYVLANIIHYLDSISEQGVDTAMLYVSDHGESLGEHNMYLHGTPYFVAPSQQTHVPMVMWLSTGFQADHHQNMSCLKQATKAPFSHDNIFHSLLGMTNVQLPGIYDASLDMMTQCQQS</sequence>
<dbReference type="GO" id="GO:0005886">
    <property type="term" value="C:plasma membrane"/>
    <property type="evidence" value="ECO:0007669"/>
    <property type="project" value="UniProtKB-SubCell"/>
</dbReference>
<dbReference type="PANTHER" id="PTHR30443">
    <property type="entry name" value="INNER MEMBRANE PROTEIN"/>
    <property type="match status" value="1"/>
</dbReference>
<dbReference type="Pfam" id="PF08019">
    <property type="entry name" value="EptA_B_N"/>
    <property type="match status" value="1"/>
</dbReference>
<dbReference type="InterPro" id="IPR000917">
    <property type="entry name" value="Sulfatase_N"/>
</dbReference>
<proteinExistence type="predicted"/>
<evidence type="ECO:0000259" key="10">
    <source>
        <dbReference type="Pfam" id="PF08019"/>
    </source>
</evidence>
<evidence type="ECO:0000259" key="9">
    <source>
        <dbReference type="Pfam" id="PF00884"/>
    </source>
</evidence>
<evidence type="ECO:0000256" key="2">
    <source>
        <dbReference type="ARBA" id="ARBA00022475"/>
    </source>
</evidence>
<evidence type="ECO:0000256" key="3">
    <source>
        <dbReference type="ARBA" id="ARBA00022519"/>
    </source>
</evidence>
<feature type="transmembrane region" description="Helical" evidence="8">
    <location>
        <begin position="150"/>
        <end position="169"/>
    </location>
</feature>
<feature type="transmembrane region" description="Helical" evidence="8">
    <location>
        <begin position="72"/>
        <end position="92"/>
    </location>
</feature>
<feature type="domain" description="Sulfatase N-terminal" evidence="9">
    <location>
        <begin position="232"/>
        <end position="520"/>
    </location>
</feature>
<evidence type="ECO:0000313" key="11">
    <source>
        <dbReference type="EMBL" id="KKN29549.1"/>
    </source>
</evidence>
<gene>
    <name evidence="11" type="ORF">LCGC14_0842860</name>
</gene>
<dbReference type="InterPro" id="IPR058130">
    <property type="entry name" value="PEA_transf_C"/>
</dbReference>
<dbReference type="EMBL" id="LAZR01002478">
    <property type="protein sequence ID" value="KKN29549.1"/>
    <property type="molecule type" value="Genomic_DNA"/>
</dbReference>
<feature type="transmembrane region" description="Helical" evidence="8">
    <location>
        <begin position="42"/>
        <end position="65"/>
    </location>
</feature>
<dbReference type="PANTHER" id="PTHR30443:SF0">
    <property type="entry name" value="PHOSPHOETHANOLAMINE TRANSFERASE EPTA"/>
    <property type="match status" value="1"/>
</dbReference>
<dbReference type="InterPro" id="IPR040423">
    <property type="entry name" value="PEA_transferase"/>
</dbReference>
<evidence type="ECO:0008006" key="12">
    <source>
        <dbReference type="Google" id="ProtNLM"/>
    </source>
</evidence>
<organism evidence="11">
    <name type="scientific">marine sediment metagenome</name>
    <dbReference type="NCBI Taxonomy" id="412755"/>
    <lineage>
        <taxon>unclassified sequences</taxon>
        <taxon>metagenomes</taxon>
        <taxon>ecological metagenomes</taxon>
    </lineage>
</organism>
<dbReference type="Gene3D" id="3.40.720.10">
    <property type="entry name" value="Alkaline Phosphatase, subunit A"/>
    <property type="match status" value="1"/>
</dbReference>
<feature type="transmembrane region" description="Helical" evidence="8">
    <location>
        <begin position="118"/>
        <end position="138"/>
    </location>
</feature>